<sequence>MMKSYKPLIATSLALALSVSVASGADNCPSGNTSAICYSTTNGTDFKQFTSLTIAPTGQGSNQFNQLKYTAAPAQGITISDFTLKFRNNGGEGQQSSSEASIGGQNAQLKLINKGNGLQLGSAGTSTLAVDFGKYEAQNFARKATLSFEGTTPNTAGSTPKTALKGNIEIKAGNSTNDEVIATFKGDMKGNIKIVGQSIGYRRVAAKAKTNFTFENGASLKGNLRVEYVEGGQNFTFERGGIEGSIKTSAALDIANIDATMGGTTTTNITFKGEGFIKKGTGADDNIILAEGAKSADIPQQYHAHNRILFEGNGKIGENETSRVSIIARPRWTRGHYFSGAQSYNLIQFKGQATLFLDKLQIENYTGAERLNIISLEGGTNGDLNINTIEVRSPSGRNYIGKGLLKFANGANSGQETAKDLVIDDTKINEATFKGNNYNAIKTLAQTLRANGTLTAEAIKTAAEGGGINGIFIDTLNVTGADGIKSWNTQRNIISTENLRVDQKVYADQWNRNKGTNIIFADSLTIGGGVLANGGSNYIYGTNTSAGTNTINTSITAQGDTGSNQLNLRGNTTRIGAAGSKVSMTATSGSSSNYLFLNSTTNNEIYLSDLSVNASSGNNILSFENTSANNRLEVNNISSSNGGNYIGKGLLGENSAGVLTPILNLSSGNVAMGTFQASNISTNTNDSAKNIIYFQNITIKGNVTASNGQNIINSKDNLAITGNITANFGGASANKINFVGTTTALTGMIKAESNNSRNLLRFAGTTSNTLTLTGLQAITGTDNQVYNILSFDGTGTNALNITGAVSANNSGRNYIGKGLLGEGASANDLNADGIPGFDFTNADNALVGTLTIRGGVLASETGLNSISFKAASTQTEAVISSTDNAISGNANIYLDLSNAQLTDWAIDGNIAGGGTKNIKIVSTTHKGGLDGNITNTQGNTTNVILENVLWNPVATPARPKGASSFAIGDENPNSGVLTNNGGNVNLVLRTTAQALGNVTTIPLFNIISGKNSITNIVIQGSQTSKVNTAETAVGANIDYANGGIINLIFASKSTNADSFASGSTDIEQNKVLGSTYSNGVKLTLQDKIIDTYDRVEGLGKKSILEHYADKFKRPGYESHNVTIATIRTEQTDTVSVNGLAVGDISSLGNTQSKVYDVVLGGKSAFVGGISLAQGSNIALTMNSGSALIANVTDDQGNAIKSLSLETLNLKKIAGSETYYRQDAVKHPFDQRNIVIDLVTGGNAFDTINFDGTSFNLMTIGNKDNPSNGGLKGDTSALFTILVNPNADQSTATLGGQASSGGTGTYGNIYSGRVIVYGGDNNQTQYIRAFYKQGSSAASIGYKGGGTEIAGNIAVATVAATSNITFEGSTQIQGYDVVGTTLTEGITTGLNGGSDGDGYKTYFIKSVNPRGASQANQQAGATALSSNYALYLANFNSLNKRMGDLRNNPNNQGGWARIFNGMETTEFALKMQTIYTTIQAGYDYDFDLENAKNYTGIALSYANSIADKVGGKDIDGFDKGISSVTSNAIELALYNAYVQNGGSSDNGYANGLYADSIVKFSYILSNIKMLGDGKSYDTNNWAVTLSQEVGYRFILGNDKEWYIDPQAELGFGYFNETNMRQTLGQAYLDSKQGNIFTIRGRAGASYGYKFDKFTEGKGFKASAYVGTYFVYDYLNGGQIAFTTDLQKTNYLTALTSTMRGVINVGTNFEVKDNTRIYLDFERSFGGKITTDYQVNLGARYSFGEKTSDESMKVENAAPLKVENTPAEETEKAQIVPTTSEKVKEDTGTKATKK</sequence>
<dbReference type="SUPFAM" id="SSF103515">
    <property type="entry name" value="Autotransporter"/>
    <property type="match status" value="1"/>
</dbReference>
<feature type="domain" description="Autotransporter" evidence="3">
    <location>
        <begin position="1446"/>
        <end position="1741"/>
    </location>
</feature>
<evidence type="ECO:0000259" key="3">
    <source>
        <dbReference type="PROSITE" id="PS51208"/>
    </source>
</evidence>
<dbReference type="STRING" id="222136.BBW65_02015"/>
<dbReference type="Proteomes" id="UP000092884">
    <property type="component" value="Chromosome"/>
</dbReference>
<keyword evidence="5" id="KW-1185">Reference proteome</keyword>
<accession>A0A1B1U4N2</accession>
<dbReference type="KEGG" id="het:BBW65_02015"/>
<gene>
    <name evidence="4" type="ORF">BBW65_02015</name>
</gene>
<protein>
    <recommendedName>
        <fullName evidence="3">Autotransporter domain-containing protein</fullName>
    </recommendedName>
</protein>
<dbReference type="PROSITE" id="PS51208">
    <property type="entry name" value="AUTOTRANSPORTER"/>
    <property type="match status" value="1"/>
</dbReference>
<feature type="chain" id="PRO_5008530234" description="Autotransporter domain-containing protein" evidence="2">
    <location>
        <begin position="26"/>
        <end position="1792"/>
    </location>
</feature>
<feature type="region of interest" description="Disordered" evidence="1">
    <location>
        <begin position="1749"/>
        <end position="1792"/>
    </location>
</feature>
<dbReference type="NCBIfam" id="TIGR01414">
    <property type="entry name" value="autotrans_barl"/>
    <property type="match status" value="1"/>
</dbReference>
<organism evidence="4 5">
    <name type="scientific">Helicobacter enhydrae</name>
    <dbReference type="NCBI Taxonomy" id="222136"/>
    <lineage>
        <taxon>Bacteria</taxon>
        <taxon>Pseudomonadati</taxon>
        <taxon>Campylobacterota</taxon>
        <taxon>Epsilonproteobacteria</taxon>
        <taxon>Campylobacterales</taxon>
        <taxon>Helicobacteraceae</taxon>
        <taxon>Helicobacter</taxon>
    </lineage>
</organism>
<evidence type="ECO:0000256" key="1">
    <source>
        <dbReference type="SAM" id="MobiDB-lite"/>
    </source>
</evidence>
<feature type="signal peptide" evidence="2">
    <location>
        <begin position="1"/>
        <end position="25"/>
    </location>
</feature>
<dbReference type="GO" id="GO:0019867">
    <property type="term" value="C:outer membrane"/>
    <property type="evidence" value="ECO:0007669"/>
    <property type="project" value="InterPro"/>
</dbReference>
<name>A0A1B1U4N2_9HELI</name>
<dbReference type="EMBL" id="CP016503">
    <property type="protein sequence ID" value="ANV97655.1"/>
    <property type="molecule type" value="Genomic_DNA"/>
</dbReference>
<dbReference type="RefSeq" id="WP_066339000.1">
    <property type="nucleotide sequence ID" value="NZ_CP016503.1"/>
</dbReference>
<keyword evidence="2" id="KW-0732">Signal</keyword>
<dbReference type="InterPro" id="IPR036709">
    <property type="entry name" value="Autotransporte_beta_dom_sf"/>
</dbReference>
<evidence type="ECO:0000256" key="2">
    <source>
        <dbReference type="SAM" id="SignalP"/>
    </source>
</evidence>
<proteinExistence type="predicted"/>
<dbReference type="InterPro" id="IPR006315">
    <property type="entry name" value="OM_autotransptr_brl_dom"/>
</dbReference>
<dbReference type="OrthoDB" id="6053567at2"/>
<dbReference type="SMART" id="SM00869">
    <property type="entry name" value="Autotransporter"/>
    <property type="match status" value="1"/>
</dbReference>
<evidence type="ECO:0000313" key="4">
    <source>
        <dbReference type="EMBL" id="ANV97655.1"/>
    </source>
</evidence>
<dbReference type="InterPro" id="IPR005546">
    <property type="entry name" value="Autotransporte_beta"/>
</dbReference>
<evidence type="ECO:0000313" key="5">
    <source>
        <dbReference type="Proteomes" id="UP000092884"/>
    </source>
</evidence>
<dbReference type="Gene3D" id="2.40.128.130">
    <property type="entry name" value="Autotransporter beta-domain"/>
    <property type="match status" value="1"/>
</dbReference>
<reference evidence="5" key="1">
    <citation type="submission" date="2016-07" db="EMBL/GenBank/DDBJ databases">
        <authorList>
            <person name="Florea S."/>
            <person name="Webb J.S."/>
            <person name="Jaromczyk J."/>
            <person name="Schardl C.L."/>
        </authorList>
    </citation>
    <scope>NUCLEOTIDE SEQUENCE [LARGE SCALE GENOMIC DNA]</scope>
    <source>
        <strain evidence="5">MIT 01-6242</strain>
    </source>
</reference>